<evidence type="ECO:0000313" key="1">
    <source>
        <dbReference type="EMBL" id="QVK22557.1"/>
    </source>
</evidence>
<dbReference type="RefSeq" id="WP_213681209.1">
    <property type="nucleotide sequence ID" value="NZ_CP074572.1"/>
</dbReference>
<evidence type="ECO:0000313" key="2">
    <source>
        <dbReference type="Proteomes" id="UP000676428"/>
    </source>
</evidence>
<sequence length="56" mass="6496">MSELHFALVADIHDTAKNHNQQMAQQFMTNHATLLAKREATIETTAYANNQRWRAR</sequence>
<gene>
    <name evidence="1" type="ORF">KHX94_14695</name>
</gene>
<dbReference type="Proteomes" id="UP000676428">
    <property type="component" value="Chromosome"/>
</dbReference>
<proteinExistence type="predicted"/>
<organism evidence="1 2">
    <name type="scientific">Shewanella dokdonensis</name>
    <dbReference type="NCBI Taxonomy" id="712036"/>
    <lineage>
        <taxon>Bacteria</taxon>
        <taxon>Pseudomonadati</taxon>
        <taxon>Pseudomonadota</taxon>
        <taxon>Gammaproteobacteria</taxon>
        <taxon>Alteromonadales</taxon>
        <taxon>Shewanellaceae</taxon>
        <taxon>Shewanella</taxon>
    </lineage>
</organism>
<protein>
    <submittedName>
        <fullName evidence="1">Uncharacterized protein</fullName>
    </submittedName>
</protein>
<dbReference type="EMBL" id="CP074572">
    <property type="protein sequence ID" value="QVK22557.1"/>
    <property type="molecule type" value="Genomic_DNA"/>
</dbReference>
<accession>A0ABX8DF44</accession>
<keyword evidence="2" id="KW-1185">Reference proteome</keyword>
<reference evidence="1 2" key="1">
    <citation type="journal article" date="2012" name="Int. J. Syst. Evol. Microbiol.">
        <title>Shewanella dokdonensis sp. nov., isolated from seawater.</title>
        <authorList>
            <person name="Sung H.R."/>
            <person name="Yoon J.H."/>
            <person name="Ghim S.Y."/>
        </authorList>
    </citation>
    <scope>NUCLEOTIDE SEQUENCE [LARGE SCALE GENOMIC DNA]</scope>
    <source>
        <strain evidence="1 2">DSM 23626</strain>
    </source>
</reference>
<name>A0ABX8DF44_9GAMM</name>